<dbReference type="GO" id="GO:0003905">
    <property type="term" value="F:alkylbase DNA N-glycosylase activity"/>
    <property type="evidence" value="ECO:0007669"/>
    <property type="project" value="InterPro"/>
</dbReference>
<dbReference type="EMBL" id="LS483487">
    <property type="protein sequence ID" value="SQJ11442.1"/>
    <property type="molecule type" value="Genomic_DNA"/>
</dbReference>
<evidence type="ECO:0000256" key="3">
    <source>
        <dbReference type="ARBA" id="ARBA00022801"/>
    </source>
</evidence>
<dbReference type="EC" id="3.2.2.-" evidence="5"/>
<evidence type="ECO:0000256" key="4">
    <source>
        <dbReference type="ARBA" id="ARBA00023204"/>
    </source>
</evidence>
<reference evidence="6 7" key="1">
    <citation type="submission" date="2018-06" db="EMBL/GenBank/DDBJ databases">
        <authorList>
            <consortium name="Pathogen Informatics"/>
            <person name="Doyle S."/>
        </authorList>
    </citation>
    <scope>NUCLEOTIDE SEQUENCE [LARGE SCALE GENOMIC DNA]</scope>
    <source>
        <strain evidence="6 7">NCTC12112</strain>
    </source>
</reference>
<dbReference type="Pfam" id="PF02245">
    <property type="entry name" value="Pur_DNA_glyco"/>
    <property type="match status" value="1"/>
</dbReference>
<dbReference type="GO" id="GO:0006284">
    <property type="term" value="P:base-excision repair"/>
    <property type="evidence" value="ECO:0007669"/>
    <property type="project" value="InterPro"/>
</dbReference>
<keyword evidence="3 5" id="KW-0378">Hydrolase</keyword>
<evidence type="ECO:0000256" key="2">
    <source>
        <dbReference type="ARBA" id="ARBA00022763"/>
    </source>
</evidence>
<dbReference type="KEGG" id="ful:C4N20_03900"/>
<evidence type="ECO:0000313" key="7">
    <source>
        <dbReference type="Proteomes" id="UP000249008"/>
    </source>
</evidence>
<dbReference type="GeneID" id="78453941"/>
<dbReference type="SUPFAM" id="SSF50486">
    <property type="entry name" value="FMT C-terminal domain-like"/>
    <property type="match status" value="1"/>
</dbReference>
<evidence type="ECO:0000256" key="1">
    <source>
        <dbReference type="ARBA" id="ARBA00009232"/>
    </source>
</evidence>
<dbReference type="InterPro" id="IPR003180">
    <property type="entry name" value="MPG"/>
</dbReference>
<accession>A0AAX2JFM9</accession>
<sequence length="205" mass="23453">MILNREFYTRDAVTVAKELLGKVLVKKRGRKLFKGRITEVEAYLGAEDKASHSHNNRRTARTEVMYKEGGYSYVFLIYGMYDCFNVTASVKDNPQAVLIRGVEPLDNRELMMAERKVKKEKDISNGPGKLTKALGITKEDNGIDLTDKKSLWIEDDGYIPEKITETTRIGIDYAGEDALKPWRFYITDSIYVSKKVEVNKKEAQK</sequence>
<dbReference type="InterPro" id="IPR036995">
    <property type="entry name" value="MPG_sf"/>
</dbReference>
<dbReference type="CDD" id="cd00540">
    <property type="entry name" value="AAG"/>
    <property type="match status" value="1"/>
</dbReference>
<dbReference type="Gene3D" id="3.10.300.10">
    <property type="entry name" value="Methylpurine-DNA glycosylase (MPG)"/>
    <property type="match status" value="1"/>
</dbReference>
<dbReference type="PANTHER" id="PTHR10429:SF0">
    <property type="entry name" value="DNA-3-METHYLADENINE GLYCOSYLASE"/>
    <property type="match status" value="1"/>
</dbReference>
<dbReference type="AlphaFoldDB" id="A0AAX2JFM9"/>
<dbReference type="RefSeq" id="WP_005980672.1">
    <property type="nucleotide sequence ID" value="NZ_CABKNW010000005.1"/>
</dbReference>
<gene>
    <name evidence="6" type="ORF">NCTC12112_02663</name>
</gene>
<dbReference type="NCBIfam" id="TIGR00567">
    <property type="entry name" value="3mg"/>
    <property type="match status" value="1"/>
</dbReference>
<name>A0AAX2JFM9_9FUSO</name>
<organism evidence="6 7">
    <name type="scientific">Fusobacterium ulcerans</name>
    <dbReference type="NCBI Taxonomy" id="861"/>
    <lineage>
        <taxon>Bacteria</taxon>
        <taxon>Fusobacteriati</taxon>
        <taxon>Fusobacteriota</taxon>
        <taxon>Fusobacteriia</taxon>
        <taxon>Fusobacteriales</taxon>
        <taxon>Fusobacteriaceae</taxon>
        <taxon>Fusobacterium</taxon>
    </lineage>
</organism>
<protein>
    <recommendedName>
        <fullName evidence="5">Putative 3-methyladenine DNA glycosylase</fullName>
        <ecNumber evidence="5">3.2.2.-</ecNumber>
    </recommendedName>
</protein>
<comment type="similarity">
    <text evidence="1 5">Belongs to the DNA glycosylase MPG family.</text>
</comment>
<dbReference type="FunFam" id="3.10.300.10:FF:000001">
    <property type="entry name" value="Putative 3-methyladenine DNA glycosylase"/>
    <property type="match status" value="1"/>
</dbReference>
<proteinExistence type="inferred from homology"/>
<keyword evidence="4 5" id="KW-0234">DNA repair</keyword>
<dbReference type="GO" id="GO:0003677">
    <property type="term" value="F:DNA binding"/>
    <property type="evidence" value="ECO:0007669"/>
    <property type="project" value="InterPro"/>
</dbReference>
<dbReference type="Proteomes" id="UP000249008">
    <property type="component" value="Chromosome 1"/>
</dbReference>
<dbReference type="InterPro" id="IPR011034">
    <property type="entry name" value="Formyl_transferase-like_C_sf"/>
</dbReference>
<evidence type="ECO:0000313" key="6">
    <source>
        <dbReference type="EMBL" id="SQJ11442.1"/>
    </source>
</evidence>
<evidence type="ECO:0000256" key="5">
    <source>
        <dbReference type="HAMAP-Rule" id="MF_00527"/>
    </source>
</evidence>
<keyword evidence="2 5" id="KW-0227">DNA damage</keyword>
<dbReference type="HAMAP" id="MF_00527">
    <property type="entry name" value="3MGH"/>
    <property type="match status" value="1"/>
</dbReference>
<dbReference type="PANTHER" id="PTHR10429">
    <property type="entry name" value="DNA-3-METHYLADENINE GLYCOSYLASE"/>
    <property type="match status" value="1"/>
</dbReference>